<dbReference type="Pfam" id="PF00001">
    <property type="entry name" value="7tm_1"/>
    <property type="match status" value="1"/>
</dbReference>
<name>A0AAV4J716_9GAST</name>
<feature type="region of interest" description="Disordered" evidence="9">
    <location>
        <begin position="583"/>
        <end position="660"/>
    </location>
</feature>
<keyword evidence="4 10" id="KW-1133">Transmembrane helix</keyword>
<evidence type="ECO:0000256" key="7">
    <source>
        <dbReference type="ARBA" id="ARBA00023170"/>
    </source>
</evidence>
<keyword evidence="13" id="KW-1185">Reference proteome</keyword>
<feature type="transmembrane region" description="Helical" evidence="10">
    <location>
        <begin position="40"/>
        <end position="61"/>
    </location>
</feature>
<evidence type="ECO:0000256" key="5">
    <source>
        <dbReference type="ARBA" id="ARBA00023040"/>
    </source>
</evidence>
<dbReference type="CDD" id="cd00637">
    <property type="entry name" value="7tm_classA_rhodopsin-like"/>
    <property type="match status" value="1"/>
</dbReference>
<keyword evidence="6 10" id="KW-0472">Membrane</keyword>
<feature type="domain" description="G-protein coupled receptors family 1 profile" evidence="11">
    <location>
        <begin position="53"/>
        <end position="439"/>
    </location>
</feature>
<feature type="transmembrane region" description="Helical" evidence="10">
    <location>
        <begin position="152"/>
        <end position="174"/>
    </location>
</feature>
<gene>
    <name evidence="12" type="ORF">ElyMa_001526000</name>
</gene>
<evidence type="ECO:0000256" key="1">
    <source>
        <dbReference type="ARBA" id="ARBA00004651"/>
    </source>
</evidence>
<dbReference type="PRINTS" id="PR00237">
    <property type="entry name" value="GPCRRHODOPSN"/>
</dbReference>
<organism evidence="12 13">
    <name type="scientific">Elysia marginata</name>
    <dbReference type="NCBI Taxonomy" id="1093978"/>
    <lineage>
        <taxon>Eukaryota</taxon>
        <taxon>Metazoa</taxon>
        <taxon>Spiralia</taxon>
        <taxon>Lophotrochozoa</taxon>
        <taxon>Mollusca</taxon>
        <taxon>Gastropoda</taxon>
        <taxon>Heterobranchia</taxon>
        <taxon>Euthyneura</taxon>
        <taxon>Panpulmonata</taxon>
        <taxon>Sacoglossa</taxon>
        <taxon>Placobranchoidea</taxon>
        <taxon>Plakobranchidae</taxon>
        <taxon>Elysia</taxon>
    </lineage>
</organism>
<feature type="compositionally biased region" description="Polar residues" evidence="9">
    <location>
        <begin position="626"/>
        <end position="646"/>
    </location>
</feature>
<evidence type="ECO:0000256" key="9">
    <source>
        <dbReference type="SAM" id="MobiDB-lite"/>
    </source>
</evidence>
<evidence type="ECO:0000313" key="12">
    <source>
        <dbReference type="EMBL" id="GFS18569.1"/>
    </source>
</evidence>
<dbReference type="PROSITE" id="PS50262">
    <property type="entry name" value="G_PROTEIN_RECEP_F1_2"/>
    <property type="match status" value="1"/>
</dbReference>
<keyword evidence="3 10" id="KW-0812">Transmembrane</keyword>
<comment type="caution">
    <text evidence="12">The sequence shown here is derived from an EMBL/GenBank/DDBJ whole genome shotgun (WGS) entry which is preliminary data.</text>
</comment>
<evidence type="ECO:0000259" key="11">
    <source>
        <dbReference type="PROSITE" id="PS50262"/>
    </source>
</evidence>
<keyword evidence="7 12" id="KW-0675">Receptor</keyword>
<evidence type="ECO:0000256" key="8">
    <source>
        <dbReference type="ARBA" id="ARBA00023224"/>
    </source>
</evidence>
<dbReference type="SUPFAM" id="SSF81321">
    <property type="entry name" value="Family A G protein-coupled receptor-like"/>
    <property type="match status" value="1"/>
</dbReference>
<feature type="transmembrane region" description="Helical" evidence="10">
    <location>
        <begin position="194"/>
        <end position="217"/>
    </location>
</feature>
<reference evidence="12 13" key="1">
    <citation type="journal article" date="2021" name="Elife">
        <title>Chloroplast acquisition without the gene transfer in kleptoplastic sea slugs, Plakobranchus ocellatus.</title>
        <authorList>
            <person name="Maeda T."/>
            <person name="Takahashi S."/>
            <person name="Yoshida T."/>
            <person name="Shimamura S."/>
            <person name="Takaki Y."/>
            <person name="Nagai Y."/>
            <person name="Toyoda A."/>
            <person name="Suzuki Y."/>
            <person name="Arimoto A."/>
            <person name="Ishii H."/>
            <person name="Satoh N."/>
            <person name="Nishiyama T."/>
            <person name="Hasebe M."/>
            <person name="Maruyama T."/>
            <person name="Minagawa J."/>
            <person name="Obokata J."/>
            <person name="Shigenobu S."/>
        </authorList>
    </citation>
    <scope>NUCLEOTIDE SEQUENCE [LARGE SCALE GENOMIC DNA]</scope>
</reference>
<feature type="compositionally biased region" description="Basic and acidic residues" evidence="9">
    <location>
        <begin position="591"/>
        <end position="615"/>
    </location>
</feature>
<dbReference type="Gene3D" id="1.20.1070.10">
    <property type="entry name" value="Rhodopsin 7-helix transmembrane proteins"/>
    <property type="match status" value="2"/>
</dbReference>
<dbReference type="InterPro" id="IPR000276">
    <property type="entry name" value="GPCR_Rhodpsn"/>
</dbReference>
<dbReference type="GO" id="GO:0005886">
    <property type="term" value="C:plasma membrane"/>
    <property type="evidence" value="ECO:0007669"/>
    <property type="project" value="UniProtKB-SubCell"/>
</dbReference>
<evidence type="ECO:0000256" key="6">
    <source>
        <dbReference type="ARBA" id="ARBA00023136"/>
    </source>
</evidence>
<accession>A0AAV4J716</accession>
<feature type="transmembrane region" description="Helical" evidence="10">
    <location>
        <begin position="73"/>
        <end position="94"/>
    </location>
</feature>
<dbReference type="Proteomes" id="UP000762676">
    <property type="component" value="Unassembled WGS sequence"/>
</dbReference>
<feature type="transmembrane region" description="Helical" evidence="10">
    <location>
        <begin position="418"/>
        <end position="440"/>
    </location>
</feature>
<evidence type="ECO:0000256" key="3">
    <source>
        <dbReference type="ARBA" id="ARBA00022692"/>
    </source>
</evidence>
<comment type="subcellular location">
    <subcellularLocation>
        <location evidence="1">Cell membrane</location>
        <topology evidence="1">Multi-pass membrane protein</topology>
    </subcellularLocation>
</comment>
<feature type="transmembrane region" description="Helical" evidence="10">
    <location>
        <begin position="106"/>
        <end position="131"/>
    </location>
</feature>
<dbReference type="InterPro" id="IPR017452">
    <property type="entry name" value="GPCR_Rhodpsn_7TM"/>
</dbReference>
<keyword evidence="5" id="KW-0297">G-protein coupled receptor</keyword>
<proteinExistence type="predicted"/>
<evidence type="ECO:0000256" key="10">
    <source>
        <dbReference type="SAM" id="Phobius"/>
    </source>
</evidence>
<protein>
    <submittedName>
        <fullName evidence="12">D(2) dopamine receptor</fullName>
    </submittedName>
</protein>
<feature type="transmembrane region" description="Helical" evidence="10">
    <location>
        <begin position="389"/>
        <end position="412"/>
    </location>
</feature>
<dbReference type="EMBL" id="BMAT01002998">
    <property type="protein sequence ID" value="GFS18569.1"/>
    <property type="molecule type" value="Genomic_DNA"/>
</dbReference>
<keyword evidence="8" id="KW-0807">Transducer</keyword>
<evidence type="ECO:0000313" key="13">
    <source>
        <dbReference type="Proteomes" id="UP000762676"/>
    </source>
</evidence>
<dbReference type="PANTHER" id="PTHR24248">
    <property type="entry name" value="ADRENERGIC RECEPTOR-RELATED G-PROTEIN COUPLED RECEPTOR"/>
    <property type="match status" value="1"/>
</dbReference>
<sequence>MVGQNTTSRVWPNLNNHGGGVDPLVDAANNRTEFTSMTAVGLNTVVAAAVLFNNIVLLITIGRTRKLWTSTNVFTSLAAADLLLGIMMVVRNFWVIPETAWVFHNYEYVCMPIVCLLYVSCLESITCLAMVSLDRYAYIVWPFWYERHVTKGLITTSIALSWVVCIAIGFLPMRLNKFTVDSGCDPLSIISEEYLLYGLNLYLFGAEVLIAAMYGRIYCVGNQQRKKIEAATGGNLRQRFNSKSSEKSVCNSEGDGSDAMNGGYSVGRWVKPRATTVAVIDATRKDEKTRFENGNNLDSQATDLSVCNALGRAASANDMELSGSGKGVPPRRVQSMVDETVLQSERVESTGNFRKRSLLDRVAKLKKIKRFSFSSTKESIASRWQVIRFLVLVCGTFFLCWTPLQIISILYFTVGTPVIAISIGITFAAINSALNLYILIAMNKTFKTALLKMVCPSSYFSRGNCPHKRRKGDMDFISDYNPAPRTGLPVTTGVTIAGETPHSNGDIFAGNSLPQHRDSVEKEERCLQQNAYVVIEDICPQESMAVATIETGSLDSGVVFPQHFSNDVAVEVSQQRFVNLEKLSSQQAGSEPEREVCSQHTDSETKGSQRVEEKVSLQPADYESQRGVSSQQVDTEPQTRLSSQHIGHTIERAVSSQNAD</sequence>
<keyword evidence="2" id="KW-1003">Cell membrane</keyword>
<dbReference type="GO" id="GO:0004930">
    <property type="term" value="F:G protein-coupled receptor activity"/>
    <property type="evidence" value="ECO:0007669"/>
    <property type="project" value="UniProtKB-KW"/>
</dbReference>
<evidence type="ECO:0000256" key="2">
    <source>
        <dbReference type="ARBA" id="ARBA00022475"/>
    </source>
</evidence>
<dbReference type="AlphaFoldDB" id="A0AAV4J716"/>
<evidence type="ECO:0000256" key="4">
    <source>
        <dbReference type="ARBA" id="ARBA00022989"/>
    </source>
</evidence>